<dbReference type="EMBL" id="PXVC01000042">
    <property type="protein sequence ID" value="PSI01219.1"/>
    <property type="molecule type" value="Genomic_DNA"/>
</dbReference>
<evidence type="ECO:0000256" key="1">
    <source>
        <dbReference type="SAM" id="MobiDB-lite"/>
    </source>
</evidence>
<evidence type="ECO:0000256" key="2">
    <source>
        <dbReference type="SAM" id="Phobius"/>
    </source>
</evidence>
<dbReference type="RefSeq" id="WP_106500303.1">
    <property type="nucleotide sequence ID" value="NZ_PXVC01000042.1"/>
</dbReference>
<keyword evidence="2" id="KW-0812">Transmembrane</keyword>
<dbReference type="STRING" id="1910958.BTM30_00705"/>
<keyword evidence="2" id="KW-1133">Transmembrane helix</keyword>
<sequence>MKELLVLPLLMPLGLALVVGLLNLTTPSRLKFLLWSSPPLSLGSWVMLGAGGGAALSAALSATAGLPAKRKPKPKAETWQAPAPKAAPSQQWPERDPQEPAPTVSVPFRVVNSKAEQQPDWDQASDADW</sequence>
<feature type="compositionally biased region" description="Low complexity" evidence="1">
    <location>
        <begin position="80"/>
        <end position="92"/>
    </location>
</feature>
<reference evidence="4" key="1">
    <citation type="submission" date="2018-03" db="EMBL/GenBank/DDBJ databases">
        <title>Ecological and genomic features of two cosmopolitan and abundant freshwater picocyanobacteria.</title>
        <authorList>
            <person name="Cabello-Yeves P.J."/>
            <person name="Picazo A."/>
            <person name="Camacho A."/>
            <person name="Callieri C."/>
            <person name="Rosselli R."/>
            <person name="Roda-Garcia J."/>
            <person name="Coutinho F.H."/>
            <person name="Rodriguez-Valera F."/>
        </authorList>
    </citation>
    <scope>NUCLEOTIDE SEQUENCE [LARGE SCALE GENOMIC DNA]</scope>
    <source>
        <strain evidence="4">Tous</strain>
    </source>
</reference>
<accession>A0A2P7EDL8</accession>
<feature type="transmembrane region" description="Helical" evidence="2">
    <location>
        <begin position="44"/>
        <end position="66"/>
    </location>
</feature>
<name>A0A2P7EDL8_9SYNE</name>
<proteinExistence type="predicted"/>
<keyword evidence="2" id="KW-0472">Membrane</keyword>
<keyword evidence="4" id="KW-1185">Reference proteome</keyword>
<gene>
    <name evidence="3" type="ORF">C7K08_08975</name>
</gene>
<dbReference type="Proteomes" id="UP000240206">
    <property type="component" value="Unassembled WGS sequence"/>
</dbReference>
<protein>
    <submittedName>
        <fullName evidence="3">Uncharacterized protein</fullName>
    </submittedName>
</protein>
<dbReference type="AlphaFoldDB" id="A0A2P7EDL8"/>
<comment type="caution">
    <text evidence="3">The sequence shown here is derived from an EMBL/GenBank/DDBJ whole genome shotgun (WGS) entry which is preliminary data.</text>
</comment>
<evidence type="ECO:0000313" key="3">
    <source>
        <dbReference type="EMBL" id="PSI01219.1"/>
    </source>
</evidence>
<evidence type="ECO:0000313" key="4">
    <source>
        <dbReference type="Proteomes" id="UP000240206"/>
    </source>
</evidence>
<organism evidence="3 4">
    <name type="scientific">Synechococcus lacustris str. Tous</name>
    <dbReference type="NCBI Taxonomy" id="1910958"/>
    <lineage>
        <taxon>Bacteria</taxon>
        <taxon>Bacillati</taxon>
        <taxon>Cyanobacteriota</taxon>
        <taxon>Cyanophyceae</taxon>
        <taxon>Synechococcales</taxon>
        <taxon>Synechococcaceae</taxon>
        <taxon>Synechococcus</taxon>
    </lineage>
</organism>
<feature type="region of interest" description="Disordered" evidence="1">
    <location>
        <begin position="65"/>
        <end position="129"/>
    </location>
</feature>